<comment type="pathway">
    <text evidence="1 8">One-carbon metabolism; tetrahydrofolate interconversion.</text>
</comment>
<dbReference type="FunFam" id="3.30.1510.10:FF:000001">
    <property type="entry name" value="Formate--tetrahydrofolate ligase"/>
    <property type="match status" value="1"/>
</dbReference>
<comment type="caution">
    <text evidence="9">The sequence shown here is derived from an EMBL/GenBank/DDBJ whole genome shotgun (WGS) entry which is preliminary data.</text>
</comment>
<dbReference type="GO" id="GO:0004329">
    <property type="term" value="F:formate-tetrahydrofolate ligase activity"/>
    <property type="evidence" value="ECO:0007669"/>
    <property type="project" value="UniProtKB-UniRule"/>
</dbReference>
<dbReference type="GO" id="GO:0035999">
    <property type="term" value="P:tetrahydrofolate interconversion"/>
    <property type="evidence" value="ECO:0007669"/>
    <property type="project" value="UniProtKB-UniRule"/>
</dbReference>
<dbReference type="Pfam" id="PF01268">
    <property type="entry name" value="FTHFS"/>
    <property type="match status" value="1"/>
</dbReference>
<comment type="catalytic activity">
    <reaction evidence="6 8">
        <text>(6S)-5,6,7,8-tetrahydrofolate + formate + ATP = (6R)-10-formyltetrahydrofolate + ADP + phosphate</text>
        <dbReference type="Rhea" id="RHEA:20221"/>
        <dbReference type="ChEBI" id="CHEBI:15740"/>
        <dbReference type="ChEBI" id="CHEBI:30616"/>
        <dbReference type="ChEBI" id="CHEBI:43474"/>
        <dbReference type="ChEBI" id="CHEBI:57453"/>
        <dbReference type="ChEBI" id="CHEBI:195366"/>
        <dbReference type="ChEBI" id="CHEBI:456216"/>
        <dbReference type="EC" id="6.3.4.3"/>
    </reaction>
</comment>
<keyword evidence="4 8" id="KW-0547">Nucleotide-binding</keyword>
<evidence type="ECO:0000256" key="7">
    <source>
        <dbReference type="ARBA" id="ARBA00061363"/>
    </source>
</evidence>
<dbReference type="Proteomes" id="UP000186308">
    <property type="component" value="Unassembled WGS sequence"/>
</dbReference>
<keyword evidence="2 8" id="KW-0554">One-carbon metabolism</keyword>
<dbReference type="CDD" id="cd00477">
    <property type="entry name" value="FTHFS"/>
    <property type="match status" value="1"/>
</dbReference>
<accession>A0A8G2CIV4</accession>
<proteinExistence type="inferred from homology"/>
<dbReference type="AlphaFoldDB" id="A0A8G2CIV4"/>
<dbReference type="Gene3D" id="3.40.50.300">
    <property type="entry name" value="P-loop containing nucleotide triphosphate hydrolases"/>
    <property type="match status" value="1"/>
</dbReference>
<sequence>MASDLDIARAATLRPIGDIAITAGIPADALIPYGRYKGKVDFGFIETLEPRPNGALVLVVGISPTPAGEGKTTTTIGLGDALRAAGQRTMIALREPSLGPCFGQKGGATGGGHAQVAPMDEINLHFTGDFHAITSANNLLAALLDNHLYWGNALGVDPRKISVQRAIDMNDRSLRETVLGLGHGANGAAREQKFDITVASEVMAVFCLAKNLADLQTRLARMVIAERRDGSPVTPADINAVGAMTALLRDALQPNLVQTLEGTPALVHGGPFANIAHGCNSVMATTTALKLADFVVTEAGFGADLGGEKFLDIKCRQAGLAPSCAVVVATMRALKMHAGVAKADLGTPNPAAVAEGASNLRRHVAAMRAFGLPVIVAINGFLGDTEAERAALRTALDADEITAVFCTHWADGSAGAAELAKAVIAATEAKSARYAPLYPDDMPIADKLRTLVQKIYGGDDIDLAPKAARQIARLEARGYGNLPVCMAKTQYSFTADPTRRGAPSGFTLPIREIKLSAGAGFIVALAGDILTMPGLPRVPAADSIGVNADGEIFGIF</sequence>
<evidence type="ECO:0000256" key="8">
    <source>
        <dbReference type="HAMAP-Rule" id="MF_01543"/>
    </source>
</evidence>
<dbReference type="Gene3D" id="3.10.410.10">
    <property type="entry name" value="Formyltetrahydrofolate synthetase, domain 3"/>
    <property type="match status" value="1"/>
</dbReference>
<reference evidence="9 10" key="1">
    <citation type="submission" date="2017-01" db="EMBL/GenBank/DDBJ databases">
        <authorList>
            <person name="Varghese N."/>
            <person name="Submissions S."/>
        </authorList>
    </citation>
    <scope>NUCLEOTIDE SEQUENCE [LARGE SCALE GENOMIC DNA]</scope>
    <source>
        <strain evidence="9 10">ATCC 35905</strain>
    </source>
</reference>
<dbReference type="SUPFAM" id="SSF52540">
    <property type="entry name" value="P-loop containing nucleoside triphosphate hydrolases"/>
    <property type="match status" value="1"/>
</dbReference>
<comment type="similarity">
    <text evidence="7 8">Belongs to the formate--tetrahydrofolate ligase family.</text>
</comment>
<gene>
    <name evidence="8" type="primary">fhs</name>
    <name evidence="9" type="ORF">SAMN05421828_10444</name>
</gene>
<dbReference type="EC" id="6.3.4.3" evidence="8"/>
<dbReference type="Gene3D" id="3.30.1510.10">
    <property type="entry name" value="Domain 2, N(10)-formyltetrahydrofolate synthetase"/>
    <property type="match status" value="1"/>
</dbReference>
<protein>
    <recommendedName>
        <fullName evidence="8">Formate--tetrahydrofolate ligase</fullName>
        <ecNumber evidence="8">6.3.4.3</ecNumber>
    </recommendedName>
    <alternativeName>
        <fullName evidence="8">Formyltetrahydrofolate synthetase</fullName>
        <shortName evidence="8">FHS</shortName>
        <shortName evidence="8">FTHFS</shortName>
    </alternativeName>
</protein>
<dbReference type="InterPro" id="IPR027417">
    <property type="entry name" value="P-loop_NTPase"/>
</dbReference>
<evidence type="ECO:0000256" key="1">
    <source>
        <dbReference type="ARBA" id="ARBA00004777"/>
    </source>
</evidence>
<evidence type="ECO:0000256" key="6">
    <source>
        <dbReference type="ARBA" id="ARBA00049033"/>
    </source>
</evidence>
<organism evidence="9 10">
    <name type="scientific">Acidiphilium rubrum</name>
    <dbReference type="NCBI Taxonomy" id="526"/>
    <lineage>
        <taxon>Bacteria</taxon>
        <taxon>Pseudomonadati</taxon>
        <taxon>Pseudomonadota</taxon>
        <taxon>Alphaproteobacteria</taxon>
        <taxon>Acetobacterales</taxon>
        <taxon>Acidocellaceae</taxon>
        <taxon>Acidiphilium</taxon>
    </lineage>
</organism>
<evidence type="ECO:0000313" key="9">
    <source>
        <dbReference type="EMBL" id="SIQ37873.1"/>
    </source>
</evidence>
<evidence type="ECO:0000256" key="3">
    <source>
        <dbReference type="ARBA" id="ARBA00022598"/>
    </source>
</evidence>
<keyword evidence="5 8" id="KW-0067">ATP-binding</keyword>
<evidence type="ECO:0000313" key="10">
    <source>
        <dbReference type="Proteomes" id="UP000186308"/>
    </source>
</evidence>
<name>A0A8G2CIV4_ACIRU</name>
<dbReference type="NCBIfam" id="NF010030">
    <property type="entry name" value="PRK13505.1"/>
    <property type="match status" value="1"/>
</dbReference>
<dbReference type="FunFam" id="3.10.410.10:FF:000001">
    <property type="entry name" value="Putative formate--tetrahydrofolate ligase"/>
    <property type="match status" value="1"/>
</dbReference>
<dbReference type="GO" id="GO:0005524">
    <property type="term" value="F:ATP binding"/>
    <property type="evidence" value="ECO:0007669"/>
    <property type="project" value="UniProtKB-UniRule"/>
</dbReference>
<keyword evidence="10" id="KW-1185">Reference proteome</keyword>
<dbReference type="OrthoDB" id="9761733at2"/>
<evidence type="ECO:0000256" key="4">
    <source>
        <dbReference type="ARBA" id="ARBA00022741"/>
    </source>
</evidence>
<keyword evidence="3 8" id="KW-0436">Ligase</keyword>
<evidence type="ECO:0000256" key="2">
    <source>
        <dbReference type="ARBA" id="ARBA00022563"/>
    </source>
</evidence>
<dbReference type="HAMAP" id="MF_01543">
    <property type="entry name" value="FTHFS"/>
    <property type="match status" value="1"/>
</dbReference>
<dbReference type="EMBL" id="FTNE01000004">
    <property type="protein sequence ID" value="SIQ37873.1"/>
    <property type="molecule type" value="Genomic_DNA"/>
</dbReference>
<evidence type="ECO:0000256" key="5">
    <source>
        <dbReference type="ARBA" id="ARBA00022840"/>
    </source>
</evidence>
<dbReference type="RefSeq" id="WP_029310439.1">
    <property type="nucleotide sequence ID" value="NZ_FTNE01000004.1"/>
</dbReference>
<dbReference type="UniPathway" id="UPA00193"/>
<dbReference type="InterPro" id="IPR000559">
    <property type="entry name" value="Formate_THF_ligase"/>
</dbReference>
<feature type="binding site" evidence="8">
    <location>
        <begin position="65"/>
        <end position="72"/>
    </location>
    <ligand>
        <name>ATP</name>
        <dbReference type="ChEBI" id="CHEBI:30616"/>
    </ligand>
</feature>